<dbReference type="GO" id="GO:0071897">
    <property type="term" value="P:DNA biosynthetic process"/>
    <property type="evidence" value="ECO:0007669"/>
    <property type="project" value="InterPro"/>
</dbReference>
<dbReference type="Gene3D" id="1.10.3260.10">
    <property type="entry name" value="DNA ligase, ATP-dependent, N-terminal domain"/>
    <property type="match status" value="1"/>
</dbReference>
<dbReference type="Pfam" id="PF04679">
    <property type="entry name" value="DNA_ligase_A_C"/>
    <property type="match status" value="1"/>
</dbReference>
<evidence type="ECO:0000256" key="14">
    <source>
        <dbReference type="ARBA" id="ARBA00023204"/>
    </source>
</evidence>
<evidence type="ECO:0000256" key="2">
    <source>
        <dbReference type="ARBA" id="ARBA00004123"/>
    </source>
</evidence>
<keyword evidence="7" id="KW-0479">Metal-binding</keyword>
<keyword evidence="8" id="KW-0677">Repeat</keyword>
<evidence type="ECO:0000256" key="5">
    <source>
        <dbReference type="ARBA" id="ARBA00022073"/>
    </source>
</evidence>
<evidence type="ECO:0000256" key="15">
    <source>
        <dbReference type="ARBA" id="ARBA00023242"/>
    </source>
</evidence>
<dbReference type="InterPro" id="IPR029710">
    <property type="entry name" value="LIG4"/>
</dbReference>
<dbReference type="GO" id="GO:0003910">
    <property type="term" value="F:DNA ligase (ATP) activity"/>
    <property type="evidence" value="ECO:0007669"/>
    <property type="project" value="UniProtKB-EC"/>
</dbReference>
<dbReference type="GO" id="GO:0032807">
    <property type="term" value="C:DNA ligase IV complex"/>
    <property type="evidence" value="ECO:0007669"/>
    <property type="project" value="TreeGrafter"/>
</dbReference>
<feature type="domain" description="BRCT" evidence="21">
    <location>
        <begin position="598"/>
        <end position="688"/>
    </location>
</feature>
<dbReference type="PROSITE" id="PS00333">
    <property type="entry name" value="DNA_LIGASE_A2"/>
    <property type="match status" value="1"/>
</dbReference>
<comment type="subcellular location">
    <subcellularLocation>
        <location evidence="2">Nucleus</location>
    </subcellularLocation>
</comment>
<dbReference type="SMART" id="SM00292">
    <property type="entry name" value="BRCT"/>
    <property type="match status" value="2"/>
</dbReference>
<dbReference type="EC" id="6.5.1.1" evidence="4"/>
<evidence type="ECO:0000259" key="20">
    <source>
        <dbReference type="PROSITE" id="PS50160"/>
    </source>
</evidence>
<dbReference type="OrthoDB" id="151490at2759"/>
<keyword evidence="11" id="KW-0067">ATP-binding</keyword>
<evidence type="ECO:0000256" key="8">
    <source>
        <dbReference type="ARBA" id="ARBA00022737"/>
    </source>
</evidence>
<dbReference type="GO" id="GO:0006310">
    <property type="term" value="P:DNA recombination"/>
    <property type="evidence" value="ECO:0007669"/>
    <property type="project" value="UniProtKB-KW"/>
</dbReference>
<comment type="caution">
    <text evidence="22">The sequence shown here is derived from an EMBL/GenBank/DDBJ whole genome shotgun (WGS) entry which is preliminary data.</text>
</comment>
<evidence type="ECO:0000256" key="10">
    <source>
        <dbReference type="ARBA" id="ARBA00022763"/>
    </source>
</evidence>
<keyword evidence="9" id="KW-0547">Nucleotide-binding</keyword>
<dbReference type="CDD" id="cd07968">
    <property type="entry name" value="OBF_DNA_ligase_IV"/>
    <property type="match status" value="1"/>
</dbReference>
<accession>A0A8H7PE11</accession>
<evidence type="ECO:0000256" key="13">
    <source>
        <dbReference type="ARBA" id="ARBA00023172"/>
    </source>
</evidence>
<dbReference type="GO" id="GO:0006297">
    <property type="term" value="P:nucleotide-excision repair, DNA gap filling"/>
    <property type="evidence" value="ECO:0007669"/>
    <property type="project" value="TreeGrafter"/>
</dbReference>
<keyword evidence="6" id="KW-0436">Ligase</keyword>
<gene>
    <name evidence="22" type="ORF">INT44_005555</name>
</gene>
<dbReference type="InterPro" id="IPR044125">
    <property type="entry name" value="Adenylation_DNA_ligase_IV"/>
</dbReference>
<keyword evidence="12" id="KW-0460">Magnesium</keyword>
<dbReference type="AlphaFoldDB" id="A0A8H7PE11"/>
<evidence type="ECO:0000256" key="6">
    <source>
        <dbReference type="ARBA" id="ARBA00022598"/>
    </source>
</evidence>
<evidence type="ECO:0000256" key="11">
    <source>
        <dbReference type="ARBA" id="ARBA00022840"/>
    </source>
</evidence>
<evidence type="ECO:0000256" key="18">
    <source>
        <dbReference type="ARBA" id="ARBA00034003"/>
    </source>
</evidence>
<dbReference type="PROSITE" id="PS50172">
    <property type="entry name" value="BRCT"/>
    <property type="match status" value="2"/>
</dbReference>
<dbReference type="GO" id="GO:0046872">
    <property type="term" value="F:metal ion binding"/>
    <property type="evidence" value="ECO:0007669"/>
    <property type="project" value="UniProtKB-KW"/>
</dbReference>
<dbReference type="Pfam" id="PF16589">
    <property type="entry name" value="BRCT_2"/>
    <property type="match status" value="1"/>
</dbReference>
<evidence type="ECO:0000256" key="7">
    <source>
        <dbReference type="ARBA" id="ARBA00022723"/>
    </source>
</evidence>
<dbReference type="NCBIfam" id="TIGR00574">
    <property type="entry name" value="dnl1"/>
    <property type="match status" value="1"/>
</dbReference>
<evidence type="ECO:0000313" key="23">
    <source>
        <dbReference type="Proteomes" id="UP000612746"/>
    </source>
</evidence>
<evidence type="ECO:0000313" key="22">
    <source>
        <dbReference type="EMBL" id="KAG2172184.1"/>
    </source>
</evidence>
<evidence type="ECO:0000256" key="1">
    <source>
        <dbReference type="ARBA" id="ARBA00001946"/>
    </source>
</evidence>
<dbReference type="InterPro" id="IPR036420">
    <property type="entry name" value="BRCT_dom_sf"/>
</dbReference>
<comment type="catalytic activity">
    <reaction evidence="18">
        <text>ATP + (deoxyribonucleotide)n-3'-hydroxyl + 5'-phospho-(deoxyribonucleotide)m = (deoxyribonucleotide)n+m + AMP + diphosphate.</text>
        <dbReference type="EC" id="6.5.1.1"/>
    </reaction>
</comment>
<protein>
    <recommendedName>
        <fullName evidence="5">DNA ligase 4</fullName>
        <ecNumber evidence="4">6.5.1.1</ecNumber>
    </recommendedName>
    <alternativeName>
        <fullName evidence="17">DNA ligase IV</fullName>
    </alternativeName>
    <alternativeName>
        <fullName evidence="16">Polydeoxyribonucleotide synthase [ATP] 4</fullName>
    </alternativeName>
</protein>
<dbReference type="GO" id="GO:0006303">
    <property type="term" value="P:double-strand break repair via nonhomologous end joining"/>
    <property type="evidence" value="ECO:0007669"/>
    <property type="project" value="TreeGrafter"/>
</dbReference>
<dbReference type="InterPro" id="IPR021536">
    <property type="entry name" value="DNA_ligase_IV_dom"/>
</dbReference>
<evidence type="ECO:0000256" key="19">
    <source>
        <dbReference type="RuleBase" id="RU004196"/>
    </source>
</evidence>
<sequence>MRLLLPQVDKNRYRLKESRLAKAYIDALGLGRDSEDAYELLKWKLPSSSKYSKSSGDFSAVAYEIIRSRSTVTVPTRTVHETVELLDDINASSGNEKKQSDYFKFAVTHYTAEEHQWLIRTILKDLKIGMSETSVFDVYHPQAKELYSVTSDLKKVCEKLQDPFARIGKSLKTIQLFHPFKPQLGQKQVPKNVKQLSHNGRFYIEEKVDGERAQMHYEKLSGNFKWFSRKATDYTDLYGSSKDSLDKLSGQVAGCLAADSFILDGELVAYDPQLDVFLPFGTLKSSALHGPFDIDDIHPCFLVFDIVYCNGVSLIDHPMEQRIEVLKAVVTERRGCISFIFRKEGTTFQHIVQALDEATTLRQEGIVVKNPGSIYEPGARNHSWVKVKPDYIDELRDNCDLLIIGADYGTGKRGSKLSQFLCAIRDDRISSDENPKFATFAWIGTGYTVNELEEFSSYNPRSQPEWLVHPEKSSERPDMIIDYQNSIVVEVKAAEICYANTYGSGYSLRFPRFTRFRPDKSWKDCMTYQDVVTMKREGGQMNLSLSSRRPLSQDTFLNQKKKRLAIKDINKKVEYPDHQKGTSLIPTQIGIDSSGIKIHTSLFEGMTFYIVSGDESHNKAELEKVIKSHGGSYEQTAKNANYVIAGSNINGVRIMALIQSQEHDVILPTWILDCVKSQDIVPITPKYTVFLTKATKDKMSESIDPWGDSYTEQVNEQSLREIFENINQQELHDSARLIDDIKRKYFPRSEVPGFLFWRVTALLDFSPLNAPPLGRPSTIPVDEAARNDRLDVVDLMIQSQGGTTHKYLGVYGDIDTEITHVVLDDCHLDGMQRLSEALTGRRQPRFVTMKWVSDCLDNRSLLDERLYEPRTTGSRVVN</sequence>
<dbReference type="GO" id="GO:0005524">
    <property type="term" value="F:ATP binding"/>
    <property type="evidence" value="ECO:0007669"/>
    <property type="project" value="UniProtKB-KW"/>
</dbReference>
<dbReference type="EMBL" id="JAEPRA010000025">
    <property type="protein sequence ID" value="KAG2172184.1"/>
    <property type="molecule type" value="Genomic_DNA"/>
</dbReference>
<dbReference type="PANTHER" id="PTHR45997:SF1">
    <property type="entry name" value="DNA LIGASE 4"/>
    <property type="match status" value="1"/>
</dbReference>
<dbReference type="PROSITE" id="PS50160">
    <property type="entry name" value="DNA_LIGASE_A3"/>
    <property type="match status" value="1"/>
</dbReference>
<dbReference type="InterPro" id="IPR036599">
    <property type="entry name" value="DNA_ligase_N_sf"/>
</dbReference>
<comment type="similarity">
    <text evidence="3 19">Belongs to the ATP-dependent DNA ligase family.</text>
</comment>
<dbReference type="GO" id="GO:0003677">
    <property type="term" value="F:DNA binding"/>
    <property type="evidence" value="ECO:0007669"/>
    <property type="project" value="InterPro"/>
</dbReference>
<dbReference type="InterPro" id="IPR016059">
    <property type="entry name" value="DNA_ligase_ATP-dep_CS"/>
</dbReference>
<dbReference type="InterPro" id="IPR012308">
    <property type="entry name" value="DNA_ligase_ATP-dep_N"/>
</dbReference>
<dbReference type="InterPro" id="IPR012340">
    <property type="entry name" value="NA-bd_OB-fold"/>
</dbReference>
<feature type="domain" description="BRCT" evidence="21">
    <location>
        <begin position="796"/>
        <end position="869"/>
    </location>
</feature>
<dbReference type="InterPro" id="IPR012309">
    <property type="entry name" value="DNA_ligase_ATP-dep_C"/>
</dbReference>
<dbReference type="SUPFAM" id="SSF56091">
    <property type="entry name" value="DNA ligase/mRNA capping enzyme, catalytic domain"/>
    <property type="match status" value="1"/>
</dbReference>
<keyword evidence="23" id="KW-1185">Reference proteome</keyword>
<keyword evidence="14" id="KW-0234">DNA repair</keyword>
<proteinExistence type="inferred from homology"/>
<dbReference type="Proteomes" id="UP000612746">
    <property type="component" value="Unassembled WGS sequence"/>
</dbReference>
<evidence type="ECO:0000256" key="12">
    <source>
        <dbReference type="ARBA" id="ARBA00022842"/>
    </source>
</evidence>
<evidence type="ECO:0000256" key="17">
    <source>
        <dbReference type="ARBA" id="ARBA00031942"/>
    </source>
</evidence>
<dbReference type="PANTHER" id="PTHR45997">
    <property type="entry name" value="DNA LIGASE 4"/>
    <property type="match status" value="1"/>
</dbReference>
<dbReference type="SUPFAM" id="SSF52113">
    <property type="entry name" value="BRCT domain"/>
    <property type="match status" value="2"/>
</dbReference>
<dbReference type="Gene3D" id="3.30.470.30">
    <property type="entry name" value="DNA ligase/mRNA capping enzyme"/>
    <property type="match status" value="1"/>
</dbReference>
<keyword evidence="10" id="KW-0227">DNA damage</keyword>
<feature type="domain" description="ATP-dependent DNA ligase family profile" evidence="20">
    <location>
        <begin position="292"/>
        <end position="426"/>
    </location>
</feature>
<dbReference type="SUPFAM" id="SSF50249">
    <property type="entry name" value="Nucleic acid-binding proteins"/>
    <property type="match status" value="1"/>
</dbReference>
<evidence type="ECO:0000256" key="4">
    <source>
        <dbReference type="ARBA" id="ARBA00012727"/>
    </source>
</evidence>
<reference evidence="22" key="1">
    <citation type="submission" date="2020-12" db="EMBL/GenBank/DDBJ databases">
        <title>Metabolic potential, ecology and presence of endohyphal bacteria is reflected in genomic diversity of Mucoromycotina.</title>
        <authorList>
            <person name="Muszewska A."/>
            <person name="Okrasinska A."/>
            <person name="Steczkiewicz K."/>
            <person name="Drgas O."/>
            <person name="Orlowska M."/>
            <person name="Perlinska-Lenart U."/>
            <person name="Aleksandrzak-Piekarczyk T."/>
            <person name="Szatraj K."/>
            <person name="Zielenkiewicz U."/>
            <person name="Pilsyk S."/>
            <person name="Malc E."/>
            <person name="Mieczkowski P."/>
            <person name="Kruszewska J.S."/>
            <person name="Biernat P."/>
            <person name="Pawlowska J."/>
        </authorList>
    </citation>
    <scope>NUCLEOTIDE SEQUENCE</scope>
    <source>
        <strain evidence="22">WA0000051536</strain>
    </source>
</reference>
<keyword evidence="13" id="KW-0233">DNA recombination</keyword>
<evidence type="ECO:0000256" key="16">
    <source>
        <dbReference type="ARBA" id="ARBA00030676"/>
    </source>
</evidence>
<organism evidence="22 23">
    <name type="scientific">Umbelopsis vinacea</name>
    <dbReference type="NCBI Taxonomy" id="44442"/>
    <lineage>
        <taxon>Eukaryota</taxon>
        <taxon>Fungi</taxon>
        <taxon>Fungi incertae sedis</taxon>
        <taxon>Mucoromycota</taxon>
        <taxon>Mucoromycotina</taxon>
        <taxon>Umbelopsidomycetes</taxon>
        <taxon>Umbelopsidales</taxon>
        <taxon>Umbelopsidaceae</taxon>
        <taxon>Umbelopsis</taxon>
    </lineage>
</organism>
<dbReference type="CDD" id="cd07903">
    <property type="entry name" value="Adenylation_DNA_ligase_IV"/>
    <property type="match status" value="1"/>
</dbReference>
<dbReference type="Pfam" id="PF11411">
    <property type="entry name" value="DNA_ligase_IV"/>
    <property type="match status" value="1"/>
</dbReference>
<dbReference type="InterPro" id="IPR001357">
    <property type="entry name" value="BRCT_dom"/>
</dbReference>
<dbReference type="Pfam" id="PF04675">
    <property type="entry name" value="DNA_ligase_A_N"/>
    <property type="match status" value="1"/>
</dbReference>
<evidence type="ECO:0000256" key="3">
    <source>
        <dbReference type="ARBA" id="ARBA00007572"/>
    </source>
</evidence>
<evidence type="ECO:0000256" key="9">
    <source>
        <dbReference type="ARBA" id="ARBA00022741"/>
    </source>
</evidence>
<evidence type="ECO:0000259" key="21">
    <source>
        <dbReference type="PROSITE" id="PS50172"/>
    </source>
</evidence>
<dbReference type="InterPro" id="IPR000977">
    <property type="entry name" value="DNA_ligase_ATP-dep"/>
</dbReference>
<dbReference type="Pfam" id="PF01068">
    <property type="entry name" value="DNA_ligase_A_M"/>
    <property type="match status" value="1"/>
</dbReference>
<dbReference type="SUPFAM" id="SSF117018">
    <property type="entry name" value="ATP-dependent DNA ligase DNA-binding domain"/>
    <property type="match status" value="1"/>
</dbReference>
<dbReference type="Gene3D" id="3.40.50.10190">
    <property type="entry name" value="BRCT domain"/>
    <property type="match status" value="2"/>
</dbReference>
<dbReference type="Gene3D" id="2.40.50.140">
    <property type="entry name" value="Nucleic acid-binding proteins"/>
    <property type="match status" value="1"/>
</dbReference>
<dbReference type="InterPro" id="IPR012310">
    <property type="entry name" value="DNA_ligase_ATP-dep_cent"/>
</dbReference>
<name>A0A8H7PE11_9FUNG</name>
<comment type="cofactor">
    <cofactor evidence="1">
        <name>Mg(2+)</name>
        <dbReference type="ChEBI" id="CHEBI:18420"/>
    </cofactor>
</comment>
<keyword evidence="15" id="KW-0539">Nucleus</keyword>